<feature type="region of interest" description="Disordered" evidence="1">
    <location>
        <begin position="256"/>
        <end position="319"/>
    </location>
</feature>
<gene>
    <name evidence="2" type="ORF">NTEN_LOCUS15934</name>
</gene>
<evidence type="ECO:0000256" key="1">
    <source>
        <dbReference type="SAM" id="MobiDB-lite"/>
    </source>
</evidence>
<feature type="compositionally biased region" description="Basic and acidic residues" evidence="1">
    <location>
        <begin position="287"/>
        <end position="299"/>
    </location>
</feature>
<evidence type="ECO:0000313" key="2">
    <source>
        <dbReference type="EMBL" id="CAB0010941.1"/>
    </source>
</evidence>
<organism evidence="2 3">
    <name type="scientific">Nesidiocoris tenuis</name>
    <dbReference type="NCBI Taxonomy" id="355587"/>
    <lineage>
        <taxon>Eukaryota</taxon>
        <taxon>Metazoa</taxon>
        <taxon>Ecdysozoa</taxon>
        <taxon>Arthropoda</taxon>
        <taxon>Hexapoda</taxon>
        <taxon>Insecta</taxon>
        <taxon>Pterygota</taxon>
        <taxon>Neoptera</taxon>
        <taxon>Paraneoptera</taxon>
        <taxon>Hemiptera</taxon>
        <taxon>Heteroptera</taxon>
        <taxon>Panheteroptera</taxon>
        <taxon>Cimicomorpha</taxon>
        <taxon>Miridae</taxon>
        <taxon>Dicyphina</taxon>
        <taxon>Nesidiocoris</taxon>
    </lineage>
</organism>
<feature type="non-terminal residue" evidence="2">
    <location>
        <position position="354"/>
    </location>
</feature>
<protein>
    <submittedName>
        <fullName evidence="2">Uncharacterized protein</fullName>
    </submittedName>
</protein>
<accession>A0A6H5H1H6</accession>
<feature type="compositionally biased region" description="Basic residues" evidence="1">
    <location>
        <begin position="118"/>
        <end position="129"/>
    </location>
</feature>
<dbReference type="Proteomes" id="UP000479000">
    <property type="component" value="Unassembled WGS sequence"/>
</dbReference>
<proteinExistence type="predicted"/>
<feature type="region of interest" description="Disordered" evidence="1">
    <location>
        <begin position="114"/>
        <end position="134"/>
    </location>
</feature>
<dbReference type="EMBL" id="CADCXU010023470">
    <property type="protein sequence ID" value="CAB0010941.1"/>
    <property type="molecule type" value="Genomic_DNA"/>
</dbReference>
<feature type="non-terminal residue" evidence="2">
    <location>
        <position position="1"/>
    </location>
</feature>
<sequence>FCFSHENHKAKFSCPLANWLEQLSLLCWVAATSTELSSYLDYYDDLQHHSYLHLVPIDVFPRVMPLVVVFVICALFALGLESTGNGSRTTLEKDPPPVDVVAWVIPSHGRLSEETTRTKRTVRSGKRKTKGEYEAVTADDASLLPDRTLSSDSGHSTDTDIDEIVHEYKVNTQLIMKVIKNRLNGEFHGIKRSAALKRLIGLILMVHHDVGATVSTFGAKKTVERLHRLTLQQLPAPRIEIKLHAIQLRNKPVRPKVTLETGLPGGGKPVMRSRPRGGESSAGESTEGPKRGDKEELLSDGRSYGAGKGSHPKADPCTAGVFRRKWPLAPSEVHKVELMFMSCSARLKEPMSHG</sequence>
<dbReference type="OrthoDB" id="10650012at2759"/>
<evidence type="ECO:0000313" key="3">
    <source>
        <dbReference type="Proteomes" id="UP000479000"/>
    </source>
</evidence>
<keyword evidence="3" id="KW-1185">Reference proteome</keyword>
<name>A0A6H5H1H6_9HEMI</name>
<dbReference type="AlphaFoldDB" id="A0A6H5H1H6"/>
<reference evidence="2 3" key="1">
    <citation type="submission" date="2020-02" db="EMBL/GenBank/DDBJ databases">
        <authorList>
            <person name="Ferguson B K."/>
        </authorList>
    </citation>
    <scope>NUCLEOTIDE SEQUENCE [LARGE SCALE GENOMIC DNA]</scope>
</reference>